<dbReference type="GO" id="GO:0000976">
    <property type="term" value="F:transcription cis-regulatory region binding"/>
    <property type="evidence" value="ECO:0007669"/>
    <property type="project" value="TreeGrafter"/>
</dbReference>
<dbReference type="EMBL" id="BJON01000011">
    <property type="protein sequence ID" value="GED69209.1"/>
    <property type="molecule type" value="Genomic_DNA"/>
</dbReference>
<dbReference type="PANTHER" id="PTHR30055:SF226">
    <property type="entry name" value="HTH-TYPE TRANSCRIPTIONAL REGULATOR PKSA"/>
    <property type="match status" value="1"/>
</dbReference>
<dbReference type="SUPFAM" id="SSF46689">
    <property type="entry name" value="Homeodomain-like"/>
    <property type="match status" value="1"/>
</dbReference>
<dbReference type="AlphaFoldDB" id="A0A0K9YJ63"/>
<dbReference type="InterPro" id="IPR023772">
    <property type="entry name" value="DNA-bd_HTH_TetR-type_CS"/>
</dbReference>
<feature type="domain" description="HTH tetR-type" evidence="3">
    <location>
        <begin position="12"/>
        <end position="72"/>
    </location>
</feature>
<dbReference type="PROSITE" id="PS01081">
    <property type="entry name" value="HTH_TETR_1"/>
    <property type="match status" value="1"/>
</dbReference>
<evidence type="ECO:0000313" key="5">
    <source>
        <dbReference type="EMBL" id="KNB68701.1"/>
    </source>
</evidence>
<evidence type="ECO:0000256" key="1">
    <source>
        <dbReference type="ARBA" id="ARBA00023125"/>
    </source>
</evidence>
<name>A0A0K9YJ63_9BACL</name>
<feature type="DNA-binding region" description="H-T-H motif" evidence="2">
    <location>
        <begin position="35"/>
        <end position="54"/>
    </location>
</feature>
<dbReference type="Pfam" id="PF00440">
    <property type="entry name" value="TetR_N"/>
    <property type="match status" value="1"/>
</dbReference>
<keyword evidence="7" id="KW-1185">Reference proteome</keyword>
<dbReference type="SUPFAM" id="SSF48498">
    <property type="entry name" value="Tetracyclin repressor-like, C-terminal domain"/>
    <property type="match status" value="1"/>
</dbReference>
<dbReference type="PROSITE" id="PS50977">
    <property type="entry name" value="HTH_TETR_2"/>
    <property type="match status" value="1"/>
</dbReference>
<evidence type="ECO:0000313" key="6">
    <source>
        <dbReference type="Proteomes" id="UP000036834"/>
    </source>
</evidence>
<dbReference type="RefSeq" id="WP_049742634.1">
    <property type="nucleotide sequence ID" value="NZ_BJON01000011.1"/>
</dbReference>
<accession>A0A0K9YJ63</accession>
<sequence>MPLSDEQVQKMKQKRETILEQAIQLFAEHGYNDTTIAKVAKASNVSFGSVFTYFENKDQLFYAAVVEPLHEYSLQLLDFDPQAKDAVLELEKMVTKHLRIIAKFDTYLRLVVQVIGYHNRFPEPFAQLDQFHDTFRAQVGELLKNGQKQEALYEQDAKYVATAYMSLLIGLRVNLTDSPDSQMWTSFVPFAMQLFGPKRS</sequence>
<reference evidence="4 7" key="3">
    <citation type="submission" date="2019-06" db="EMBL/GenBank/DDBJ databases">
        <title>Whole genome shotgun sequence of Brevibacillus reuszeri NBRC 15719.</title>
        <authorList>
            <person name="Hosoyama A."/>
            <person name="Uohara A."/>
            <person name="Ohji S."/>
            <person name="Ichikawa N."/>
        </authorList>
    </citation>
    <scope>NUCLEOTIDE SEQUENCE [LARGE SCALE GENOMIC DNA]</scope>
    <source>
        <strain evidence="4 7">NBRC 15719</strain>
    </source>
</reference>
<reference evidence="6" key="1">
    <citation type="submission" date="2015-07" db="EMBL/GenBank/DDBJ databases">
        <title>Genome sequencing project for genomic taxonomy and phylogenomics of Bacillus-like bacteria.</title>
        <authorList>
            <person name="Liu B."/>
            <person name="Wang J."/>
            <person name="Zhu Y."/>
            <person name="Liu G."/>
            <person name="Chen Q."/>
            <person name="Chen Z."/>
            <person name="Lan J."/>
            <person name="Che J."/>
            <person name="Ge C."/>
            <person name="Shi H."/>
            <person name="Pan Z."/>
            <person name="Liu X."/>
        </authorList>
    </citation>
    <scope>NUCLEOTIDE SEQUENCE [LARGE SCALE GENOMIC DNA]</scope>
    <source>
        <strain evidence="6">DSM 9887</strain>
    </source>
</reference>
<dbReference type="EMBL" id="LGIQ01000017">
    <property type="protein sequence ID" value="KNB68701.1"/>
    <property type="molecule type" value="Genomic_DNA"/>
</dbReference>
<dbReference type="STRING" id="54915.ADS79_32555"/>
<comment type="caution">
    <text evidence="5">The sequence shown here is derived from an EMBL/GenBank/DDBJ whole genome shotgun (WGS) entry which is preliminary data.</text>
</comment>
<evidence type="ECO:0000256" key="2">
    <source>
        <dbReference type="PROSITE-ProRule" id="PRU00335"/>
    </source>
</evidence>
<gene>
    <name evidence="5" type="ORF">ADS79_32555</name>
    <name evidence="4" type="ORF">BRE01_29110</name>
</gene>
<evidence type="ECO:0000313" key="7">
    <source>
        <dbReference type="Proteomes" id="UP000319578"/>
    </source>
</evidence>
<evidence type="ECO:0000313" key="4">
    <source>
        <dbReference type="EMBL" id="GED69209.1"/>
    </source>
</evidence>
<evidence type="ECO:0000259" key="3">
    <source>
        <dbReference type="PROSITE" id="PS50977"/>
    </source>
</evidence>
<dbReference type="InterPro" id="IPR036271">
    <property type="entry name" value="Tet_transcr_reg_TetR-rel_C_sf"/>
</dbReference>
<proteinExistence type="predicted"/>
<protein>
    <submittedName>
        <fullName evidence="5">Transcriptional regulator</fullName>
    </submittedName>
</protein>
<dbReference type="InterPro" id="IPR009057">
    <property type="entry name" value="Homeodomain-like_sf"/>
</dbReference>
<dbReference type="Gene3D" id="1.10.357.10">
    <property type="entry name" value="Tetracycline Repressor, domain 2"/>
    <property type="match status" value="1"/>
</dbReference>
<dbReference type="PRINTS" id="PR00455">
    <property type="entry name" value="HTHTETR"/>
</dbReference>
<keyword evidence="1 2" id="KW-0238">DNA-binding</keyword>
<dbReference type="OrthoDB" id="9780939at2"/>
<organism evidence="5 6">
    <name type="scientific">Brevibacillus reuszeri</name>
    <dbReference type="NCBI Taxonomy" id="54915"/>
    <lineage>
        <taxon>Bacteria</taxon>
        <taxon>Bacillati</taxon>
        <taxon>Bacillota</taxon>
        <taxon>Bacilli</taxon>
        <taxon>Bacillales</taxon>
        <taxon>Paenibacillaceae</taxon>
        <taxon>Brevibacillus</taxon>
    </lineage>
</organism>
<dbReference type="InterPro" id="IPR001647">
    <property type="entry name" value="HTH_TetR"/>
</dbReference>
<dbReference type="Proteomes" id="UP000319578">
    <property type="component" value="Unassembled WGS sequence"/>
</dbReference>
<reference evidence="5" key="2">
    <citation type="submission" date="2015-07" db="EMBL/GenBank/DDBJ databases">
        <title>MeaNS - Measles Nucleotide Surveillance Program.</title>
        <authorList>
            <person name="Tran T."/>
            <person name="Druce J."/>
        </authorList>
    </citation>
    <scope>NUCLEOTIDE SEQUENCE</scope>
    <source>
        <strain evidence="5">DSM 9887</strain>
    </source>
</reference>
<dbReference type="PATRIC" id="fig|54915.3.peg.620"/>
<dbReference type="PANTHER" id="PTHR30055">
    <property type="entry name" value="HTH-TYPE TRANSCRIPTIONAL REGULATOR RUTR"/>
    <property type="match status" value="1"/>
</dbReference>
<dbReference type="InterPro" id="IPR050109">
    <property type="entry name" value="HTH-type_TetR-like_transc_reg"/>
</dbReference>
<dbReference type="GO" id="GO:0003700">
    <property type="term" value="F:DNA-binding transcription factor activity"/>
    <property type="evidence" value="ECO:0007669"/>
    <property type="project" value="TreeGrafter"/>
</dbReference>
<dbReference type="Proteomes" id="UP000036834">
    <property type="component" value="Unassembled WGS sequence"/>
</dbReference>